<dbReference type="PANTHER" id="PTHR31891">
    <property type="entry name" value="FORMAMIDASE C869.04-RELATED"/>
    <property type="match status" value="1"/>
</dbReference>
<evidence type="ECO:0000313" key="1">
    <source>
        <dbReference type="EMBL" id="EEQ35496.1"/>
    </source>
</evidence>
<dbReference type="Gene3D" id="2.60.120.580">
    <property type="entry name" value="Acetamidase/Formamidase-like domains"/>
    <property type="match status" value="1"/>
</dbReference>
<name>C5G043_ARTOC</name>
<keyword evidence="2" id="KW-1185">Reference proteome</keyword>
<reference evidence="2" key="1">
    <citation type="journal article" date="2012" name="MBio">
        <title>Comparative genome analysis of Trichophyton rubrum and related dermatophytes reveals candidate genes involved in infection.</title>
        <authorList>
            <person name="Martinez D.A."/>
            <person name="Oliver B.G."/>
            <person name="Graeser Y."/>
            <person name="Goldberg J.M."/>
            <person name="Li W."/>
            <person name="Martinez-Rossi N.M."/>
            <person name="Monod M."/>
            <person name="Shelest E."/>
            <person name="Barton R.C."/>
            <person name="Birch E."/>
            <person name="Brakhage A.A."/>
            <person name="Chen Z."/>
            <person name="Gurr S.J."/>
            <person name="Heiman D."/>
            <person name="Heitman J."/>
            <person name="Kosti I."/>
            <person name="Rossi A."/>
            <person name="Saif S."/>
            <person name="Samalova M."/>
            <person name="Saunders C.W."/>
            <person name="Shea T."/>
            <person name="Summerbell R.C."/>
            <person name="Xu J."/>
            <person name="Young S."/>
            <person name="Zeng Q."/>
            <person name="Birren B.W."/>
            <person name="Cuomo C.A."/>
            <person name="White T.C."/>
        </authorList>
    </citation>
    <scope>NUCLEOTIDE SEQUENCE [LARGE SCALE GENOMIC DNA]</scope>
    <source>
        <strain evidence="2">ATCC MYA-4605 / CBS 113480</strain>
    </source>
</reference>
<dbReference type="PANTHER" id="PTHR31891:SF1">
    <property type="entry name" value="FORMAMIDASE C869.04-RELATED"/>
    <property type="match status" value="1"/>
</dbReference>
<dbReference type="VEuPathDB" id="FungiDB:MCYG_08315"/>
<dbReference type="Proteomes" id="UP000002035">
    <property type="component" value="Unassembled WGS sequence"/>
</dbReference>
<gene>
    <name evidence="1" type="ORF">MCYG_08315</name>
</gene>
<dbReference type="STRING" id="554155.C5G043"/>
<dbReference type="AlphaFoldDB" id="C5G043"/>
<protein>
    <submittedName>
        <fullName evidence="1">Uncharacterized protein</fullName>
    </submittedName>
</protein>
<organism evidence="1 2">
    <name type="scientific">Arthroderma otae (strain ATCC MYA-4605 / CBS 113480)</name>
    <name type="common">Microsporum canis</name>
    <dbReference type="NCBI Taxonomy" id="554155"/>
    <lineage>
        <taxon>Eukaryota</taxon>
        <taxon>Fungi</taxon>
        <taxon>Dikarya</taxon>
        <taxon>Ascomycota</taxon>
        <taxon>Pezizomycotina</taxon>
        <taxon>Eurotiomycetes</taxon>
        <taxon>Eurotiomycetidae</taxon>
        <taxon>Onygenales</taxon>
        <taxon>Arthrodermataceae</taxon>
        <taxon>Microsporum</taxon>
    </lineage>
</organism>
<dbReference type="InterPro" id="IPR004304">
    <property type="entry name" value="FmdA_AmdA"/>
</dbReference>
<proteinExistence type="predicted"/>
<accession>C5G043</accession>
<evidence type="ECO:0000313" key="2">
    <source>
        <dbReference type="Proteomes" id="UP000002035"/>
    </source>
</evidence>
<dbReference type="RefSeq" id="XP_002843232.1">
    <property type="nucleotide sequence ID" value="XM_002843186.1"/>
</dbReference>
<sequence length="268" mass="29870">MFLLRGSLSIYFNGERGSLRRLGVGEIRIVIWVDRKEPVSERPGVHTGWYLHQVPVCGGITNGETGNIECLGGTGGQIKDSDGADDIHDVNLVHIHYLSQPFDVETAVPADVLVGEIQDKPRGLHGHLCSRERRISRNVPLSTLRGPRFLPRRRRDLLSCAPVQGRIARLVDILNTCTAMGPPMGCTWEERSRGLLDMWPLPGSLFCYFQIIELFSSILQTLSKFSIGCSLLKEVCFSAYLSSYGKMRWIKRSTPRAPAPVSTPILSR</sequence>
<dbReference type="Pfam" id="PF03069">
    <property type="entry name" value="FmdA_AmdA"/>
    <property type="match status" value="1"/>
</dbReference>
<dbReference type="GO" id="GO:0016811">
    <property type="term" value="F:hydrolase activity, acting on carbon-nitrogen (but not peptide) bonds, in linear amides"/>
    <property type="evidence" value="ECO:0007669"/>
    <property type="project" value="InterPro"/>
</dbReference>
<dbReference type="GeneID" id="9227449"/>
<dbReference type="OrthoDB" id="9975579at2759"/>
<dbReference type="eggNOG" id="ENOG502QRMK">
    <property type="taxonomic scope" value="Eukaryota"/>
</dbReference>
<dbReference type="EMBL" id="DS995708">
    <property type="protein sequence ID" value="EEQ35496.1"/>
    <property type="molecule type" value="Genomic_DNA"/>
</dbReference>
<dbReference type="HOGENOM" id="CLU_1038183_0_0_1"/>
<dbReference type="SUPFAM" id="SSF141130">
    <property type="entry name" value="Acetamidase/Formamidase-like"/>
    <property type="match status" value="1"/>
</dbReference>